<accession>A0A2K1KQ98</accession>
<protein>
    <submittedName>
        <fullName evidence="1 2">Uncharacterized protein</fullName>
    </submittedName>
</protein>
<dbReference type="EnsemblPlants" id="Pp3c4_28320V3.1">
    <property type="protein sequence ID" value="PAC:32921285.CDS.1"/>
    <property type="gene ID" value="Pp3c4_28320"/>
</dbReference>
<gene>
    <name evidence="1" type="ORF">PHYPA_006869</name>
</gene>
<keyword evidence="3" id="KW-1185">Reference proteome</keyword>
<sequence length="62" mass="6824">MQKNCPSVGTPLLADLINRCHNLDVLQSSAYPAASSCYNCRTRIITSSSTPVLLTRSSYKEF</sequence>
<dbReference type="Proteomes" id="UP000006727">
    <property type="component" value="Chromosome 4"/>
</dbReference>
<evidence type="ECO:0000313" key="2">
    <source>
        <dbReference type="EnsemblPlants" id="PAC:32921285.CDS.1"/>
    </source>
</evidence>
<dbReference type="AlphaFoldDB" id="A0A2K1KQ98"/>
<reference evidence="1 3" key="1">
    <citation type="journal article" date="2008" name="Science">
        <title>The Physcomitrella genome reveals evolutionary insights into the conquest of land by plants.</title>
        <authorList>
            <person name="Rensing S."/>
            <person name="Lang D."/>
            <person name="Zimmer A."/>
            <person name="Terry A."/>
            <person name="Salamov A."/>
            <person name="Shapiro H."/>
            <person name="Nishiyama T."/>
            <person name="Perroud P.-F."/>
            <person name="Lindquist E."/>
            <person name="Kamisugi Y."/>
            <person name="Tanahashi T."/>
            <person name="Sakakibara K."/>
            <person name="Fujita T."/>
            <person name="Oishi K."/>
            <person name="Shin-I T."/>
            <person name="Kuroki Y."/>
            <person name="Toyoda A."/>
            <person name="Suzuki Y."/>
            <person name="Hashimoto A."/>
            <person name="Yamaguchi K."/>
            <person name="Sugano A."/>
            <person name="Kohara Y."/>
            <person name="Fujiyama A."/>
            <person name="Anterola A."/>
            <person name="Aoki S."/>
            <person name="Ashton N."/>
            <person name="Barbazuk W.B."/>
            <person name="Barker E."/>
            <person name="Bennetzen J."/>
            <person name="Bezanilla M."/>
            <person name="Blankenship R."/>
            <person name="Cho S.H."/>
            <person name="Dutcher S."/>
            <person name="Estelle M."/>
            <person name="Fawcett J.A."/>
            <person name="Gundlach H."/>
            <person name="Hanada K."/>
            <person name="Heyl A."/>
            <person name="Hicks K.A."/>
            <person name="Hugh J."/>
            <person name="Lohr M."/>
            <person name="Mayer K."/>
            <person name="Melkozernov A."/>
            <person name="Murata T."/>
            <person name="Nelson D."/>
            <person name="Pils B."/>
            <person name="Prigge M."/>
            <person name="Reiss B."/>
            <person name="Renner T."/>
            <person name="Rombauts S."/>
            <person name="Rushton P."/>
            <person name="Sanderfoot A."/>
            <person name="Schween G."/>
            <person name="Shiu S.-H."/>
            <person name="Stueber K."/>
            <person name="Theodoulou F.L."/>
            <person name="Tu H."/>
            <person name="Van de Peer Y."/>
            <person name="Verrier P.J."/>
            <person name="Waters E."/>
            <person name="Wood A."/>
            <person name="Yang L."/>
            <person name="Cove D."/>
            <person name="Cuming A."/>
            <person name="Hasebe M."/>
            <person name="Lucas S."/>
            <person name="Mishler D.B."/>
            <person name="Reski R."/>
            <person name="Grigoriev I."/>
            <person name="Quatrano R.S."/>
            <person name="Boore J.L."/>
        </authorList>
    </citation>
    <scope>NUCLEOTIDE SEQUENCE [LARGE SCALE GENOMIC DNA]</scope>
    <source>
        <strain evidence="2 3">cv. Gransden 2004</strain>
    </source>
</reference>
<organism evidence="1">
    <name type="scientific">Physcomitrium patens</name>
    <name type="common">Spreading-leaved earth moss</name>
    <name type="synonym">Physcomitrella patens</name>
    <dbReference type="NCBI Taxonomy" id="3218"/>
    <lineage>
        <taxon>Eukaryota</taxon>
        <taxon>Viridiplantae</taxon>
        <taxon>Streptophyta</taxon>
        <taxon>Embryophyta</taxon>
        <taxon>Bryophyta</taxon>
        <taxon>Bryophytina</taxon>
        <taxon>Bryopsida</taxon>
        <taxon>Funariidae</taxon>
        <taxon>Funariales</taxon>
        <taxon>Funariaceae</taxon>
        <taxon>Physcomitrium</taxon>
    </lineage>
</organism>
<evidence type="ECO:0000313" key="3">
    <source>
        <dbReference type="Proteomes" id="UP000006727"/>
    </source>
</evidence>
<dbReference type="EMBL" id="ABEU02000004">
    <property type="protein sequence ID" value="PNR55972.1"/>
    <property type="molecule type" value="Genomic_DNA"/>
</dbReference>
<evidence type="ECO:0000313" key="1">
    <source>
        <dbReference type="EMBL" id="PNR55972.1"/>
    </source>
</evidence>
<reference evidence="1 3" key="2">
    <citation type="journal article" date="2018" name="Plant J.">
        <title>The Physcomitrella patens chromosome-scale assembly reveals moss genome structure and evolution.</title>
        <authorList>
            <person name="Lang D."/>
            <person name="Ullrich K.K."/>
            <person name="Murat F."/>
            <person name="Fuchs J."/>
            <person name="Jenkins J."/>
            <person name="Haas F.B."/>
            <person name="Piednoel M."/>
            <person name="Gundlach H."/>
            <person name="Van Bel M."/>
            <person name="Meyberg R."/>
            <person name="Vives C."/>
            <person name="Morata J."/>
            <person name="Symeonidi A."/>
            <person name="Hiss M."/>
            <person name="Muchero W."/>
            <person name="Kamisugi Y."/>
            <person name="Saleh O."/>
            <person name="Blanc G."/>
            <person name="Decker E.L."/>
            <person name="van Gessel N."/>
            <person name="Grimwood J."/>
            <person name="Hayes R.D."/>
            <person name="Graham S.W."/>
            <person name="Gunter L.E."/>
            <person name="McDaniel S.F."/>
            <person name="Hoernstein S.N.W."/>
            <person name="Larsson A."/>
            <person name="Li F.W."/>
            <person name="Perroud P.F."/>
            <person name="Phillips J."/>
            <person name="Ranjan P."/>
            <person name="Rokshar D.S."/>
            <person name="Rothfels C.J."/>
            <person name="Schneider L."/>
            <person name="Shu S."/>
            <person name="Stevenson D.W."/>
            <person name="Thummler F."/>
            <person name="Tillich M."/>
            <person name="Villarreal Aguilar J.C."/>
            <person name="Widiez T."/>
            <person name="Wong G.K."/>
            <person name="Wymore A."/>
            <person name="Zhang Y."/>
            <person name="Zimmer A.D."/>
            <person name="Quatrano R.S."/>
            <person name="Mayer K.F.X."/>
            <person name="Goodstein D."/>
            <person name="Casacuberta J.M."/>
            <person name="Vandepoele K."/>
            <person name="Reski R."/>
            <person name="Cuming A.C."/>
            <person name="Tuskan G.A."/>
            <person name="Maumus F."/>
            <person name="Salse J."/>
            <person name="Schmutz J."/>
            <person name="Rensing S.A."/>
        </authorList>
    </citation>
    <scope>NUCLEOTIDE SEQUENCE [LARGE SCALE GENOMIC DNA]</scope>
    <source>
        <strain evidence="2 3">cv. Gransden 2004</strain>
    </source>
</reference>
<dbReference type="InParanoid" id="A0A2K1KQ98"/>
<proteinExistence type="predicted"/>
<name>A0A2K1KQ98_PHYPA</name>
<dbReference type="Gramene" id="Pp3c4_28320V3.1">
    <property type="protein sequence ID" value="PAC:32921285.CDS.1"/>
    <property type="gene ID" value="Pp3c4_28320"/>
</dbReference>
<reference evidence="2" key="3">
    <citation type="submission" date="2020-12" db="UniProtKB">
        <authorList>
            <consortium name="EnsemblPlants"/>
        </authorList>
    </citation>
    <scope>IDENTIFICATION</scope>
</reference>